<reference evidence="1 2" key="1">
    <citation type="submission" date="2020-11" db="EMBL/GenBank/DDBJ databases">
        <title>Amino acid is mineralized and recycled by bacteria in oceanic microbiome.</title>
        <authorList>
            <person name="Zheng L.Y."/>
        </authorList>
    </citation>
    <scope>NUCLEOTIDE SEQUENCE [LARGE SCALE GENOMIC DNA]</scope>
    <source>
        <strain evidence="1 2">A32-1</strain>
    </source>
</reference>
<dbReference type="KEGG" id="msf:IT882_13320"/>
<dbReference type="Proteomes" id="UP000594480">
    <property type="component" value="Chromosome"/>
</dbReference>
<accession>A0A7S8MVS3</accession>
<protein>
    <recommendedName>
        <fullName evidence="3">Calcineurin-like phosphoesterase domain-containing protein</fullName>
    </recommendedName>
</protein>
<dbReference type="Gene3D" id="3.60.21.10">
    <property type="match status" value="1"/>
</dbReference>
<name>A0A7S8MVS3_9MICO</name>
<dbReference type="RefSeq" id="WP_195692259.1">
    <property type="nucleotide sequence ID" value="NZ_CP064760.1"/>
</dbReference>
<proteinExistence type="predicted"/>
<sequence length="269" mass="30220">MREYPWFDFDQVDFVTSDTHFSHARISELADRPFSTVAEMDAALIGRWNDVVAPDSVVLHLGDLALGAIAESLPLTAHLHGRRLLVPGNHDRVSPATQSKRAIERFLPMYEAAGWEILPEVVEGTRRGYRIIASHYPYAGDSQEQDRHTSHRPRWDDGIPLIHGHTHARDHGPNGHQFHVGVDAHDFSPVPFSVIDGWILSLPGIETRLQTAVREAREVLADLDDTPPLNMDLMFFMQAYDEIHMHLEELLAAVDEVGHLNGDEGKGSR</sequence>
<evidence type="ECO:0000313" key="1">
    <source>
        <dbReference type="EMBL" id="QPE04169.1"/>
    </source>
</evidence>
<dbReference type="InterPro" id="IPR029052">
    <property type="entry name" value="Metallo-depent_PP-like"/>
</dbReference>
<gene>
    <name evidence="1" type="ORF">IT882_13320</name>
</gene>
<evidence type="ECO:0008006" key="3">
    <source>
        <dbReference type="Google" id="ProtNLM"/>
    </source>
</evidence>
<organism evidence="1 2">
    <name type="scientific">Microbacterium schleiferi</name>
    <dbReference type="NCBI Taxonomy" id="69362"/>
    <lineage>
        <taxon>Bacteria</taxon>
        <taxon>Bacillati</taxon>
        <taxon>Actinomycetota</taxon>
        <taxon>Actinomycetes</taxon>
        <taxon>Micrococcales</taxon>
        <taxon>Microbacteriaceae</taxon>
        <taxon>Microbacterium</taxon>
    </lineage>
</organism>
<keyword evidence="2" id="KW-1185">Reference proteome</keyword>
<dbReference type="EMBL" id="CP064760">
    <property type="protein sequence ID" value="QPE04169.1"/>
    <property type="molecule type" value="Genomic_DNA"/>
</dbReference>
<dbReference type="AlphaFoldDB" id="A0A7S8MVS3"/>
<evidence type="ECO:0000313" key="2">
    <source>
        <dbReference type="Proteomes" id="UP000594480"/>
    </source>
</evidence>
<dbReference type="SUPFAM" id="SSF56300">
    <property type="entry name" value="Metallo-dependent phosphatases"/>
    <property type="match status" value="1"/>
</dbReference>